<protein>
    <recommendedName>
        <fullName evidence="4">Type II secretion system protein</fullName>
    </recommendedName>
</protein>
<organism evidence="2 3">
    <name type="scientific">Gordonibacter urolithinfaciens</name>
    <dbReference type="NCBI Taxonomy" id="1335613"/>
    <lineage>
        <taxon>Bacteria</taxon>
        <taxon>Bacillati</taxon>
        <taxon>Actinomycetota</taxon>
        <taxon>Coriobacteriia</taxon>
        <taxon>Eggerthellales</taxon>
        <taxon>Eggerthellaceae</taxon>
        <taxon>Gordonibacter</taxon>
    </lineage>
</organism>
<proteinExistence type="predicted"/>
<evidence type="ECO:0000313" key="2">
    <source>
        <dbReference type="EMBL" id="MVN15151.1"/>
    </source>
</evidence>
<name>A0A6N8IGW7_9ACTN</name>
<dbReference type="Proteomes" id="UP000468327">
    <property type="component" value="Unassembled WGS sequence"/>
</dbReference>
<keyword evidence="3" id="KW-1185">Reference proteome</keyword>
<keyword evidence="1" id="KW-0812">Transmembrane</keyword>
<evidence type="ECO:0008006" key="4">
    <source>
        <dbReference type="Google" id="ProtNLM"/>
    </source>
</evidence>
<gene>
    <name evidence="2" type="ORF">GO738_07275</name>
</gene>
<evidence type="ECO:0000256" key="1">
    <source>
        <dbReference type="SAM" id="Phobius"/>
    </source>
</evidence>
<dbReference type="AlphaFoldDB" id="A0A6N8IGW7"/>
<comment type="caution">
    <text evidence="2">The sequence shown here is derived from an EMBL/GenBank/DDBJ whole genome shotgun (WGS) entry which is preliminary data.</text>
</comment>
<accession>A0A6N8IGW7</accession>
<dbReference type="EMBL" id="WPOC01000009">
    <property type="protein sequence ID" value="MVN15151.1"/>
    <property type="molecule type" value="Genomic_DNA"/>
</dbReference>
<sequence length="178" mass="19163">MIKVTRYRKRILVALTHCLRDQRGFMLAEQLVSIIFIGLLCIVISAGMGAAMSAYGSITRQTVADNLLARAVETVSDEMAYARSVEGSGEFPAYVSAGYRETVQFYDPDAGFSPNGIMLATSTASVTLVPSQDGLIPVLDSVIYDETANAWTFDVSIREGESLPPLAEASLSVKRIGS</sequence>
<feature type="transmembrane region" description="Helical" evidence="1">
    <location>
        <begin position="31"/>
        <end position="55"/>
    </location>
</feature>
<keyword evidence="1" id="KW-1133">Transmembrane helix</keyword>
<keyword evidence="1" id="KW-0472">Membrane</keyword>
<evidence type="ECO:0000313" key="3">
    <source>
        <dbReference type="Proteomes" id="UP000468327"/>
    </source>
</evidence>
<dbReference type="RefSeq" id="WP_157005114.1">
    <property type="nucleotide sequence ID" value="NZ_DBEZYS010000126.1"/>
</dbReference>
<reference evidence="2 3" key="1">
    <citation type="submission" date="2019-11" db="EMBL/GenBank/DDBJ databases">
        <title>Whole genome shotgun sequencing (WGS) data from Adlercreutzia equolifaciens ResAG-91, Eggerthella lenta MRI-F36, MRI-F37, MRI-F40, ResAG-49, ResAG-88, ResAG-121, ResAG-145, and Gordonibacter sp. ResAG-5, ResAG-26, ResAG-43, ResAG-50, ResAG-59.</title>
        <authorList>
            <person name="Stoll D.A."/>
            <person name="Danylec N."/>
            <person name="Franz C.M.A.P."/>
            <person name="Huch M."/>
        </authorList>
    </citation>
    <scope>NUCLEOTIDE SEQUENCE [LARGE SCALE GENOMIC DNA]</scope>
    <source>
        <strain evidence="2 3">ResAG-59</strain>
    </source>
</reference>